<evidence type="ECO:0000313" key="2">
    <source>
        <dbReference type="EMBL" id="MBF4984240.1"/>
    </source>
</evidence>
<dbReference type="EMBL" id="JADKYU010000406">
    <property type="protein sequence ID" value="MBF4984240.1"/>
    <property type="molecule type" value="Genomic_DNA"/>
</dbReference>
<name>A0ABS0A4E5_9FLAO</name>
<gene>
    <name evidence="2" type="ORF">FNJ87_07850</name>
</gene>
<feature type="non-terminal residue" evidence="2">
    <location>
        <position position="230"/>
    </location>
</feature>
<organism evidence="2 3">
    <name type="scientific">Nonlabens mediterrranea</name>
    <dbReference type="NCBI Taxonomy" id="1419947"/>
    <lineage>
        <taxon>Bacteria</taxon>
        <taxon>Pseudomonadati</taxon>
        <taxon>Bacteroidota</taxon>
        <taxon>Flavobacteriia</taxon>
        <taxon>Flavobacteriales</taxon>
        <taxon>Flavobacteriaceae</taxon>
        <taxon>Nonlabens</taxon>
    </lineage>
</organism>
<feature type="chain" id="PRO_5047328131" description="TonB C-terminal domain-containing protein" evidence="1">
    <location>
        <begin position="19"/>
        <end position="230"/>
    </location>
</feature>
<accession>A0ABS0A4E5</accession>
<evidence type="ECO:0000256" key="1">
    <source>
        <dbReference type="SAM" id="SignalP"/>
    </source>
</evidence>
<protein>
    <recommendedName>
        <fullName evidence="4">TonB C-terminal domain-containing protein</fullName>
    </recommendedName>
</protein>
<dbReference type="Proteomes" id="UP001194729">
    <property type="component" value="Unassembled WGS sequence"/>
</dbReference>
<feature type="signal peptide" evidence="1">
    <location>
        <begin position="1"/>
        <end position="18"/>
    </location>
</feature>
<evidence type="ECO:0000313" key="3">
    <source>
        <dbReference type="Proteomes" id="UP001194729"/>
    </source>
</evidence>
<reference evidence="2 3" key="1">
    <citation type="submission" date="2020-11" db="EMBL/GenBank/DDBJ databases">
        <title>P. mediterranea TC4 genome.</title>
        <authorList>
            <person name="Molmeret M."/>
        </authorList>
    </citation>
    <scope>NUCLEOTIDE SEQUENCE [LARGE SCALE GENOMIC DNA]</scope>
    <source>
        <strain evidence="2 3">TC4</strain>
    </source>
</reference>
<proteinExistence type="predicted"/>
<evidence type="ECO:0008006" key="4">
    <source>
        <dbReference type="Google" id="ProtNLM"/>
    </source>
</evidence>
<comment type="caution">
    <text evidence="2">The sequence shown here is derived from an EMBL/GenBank/DDBJ whole genome shotgun (WGS) entry which is preliminary data.</text>
</comment>
<sequence>MKNLFLIISLLSLGMAMAQNPVEKFPYFEECKDLPVNQLEDCFYSELYAALYKNYKHPQQLPLNNSEKVTLRFEVNREGQFVPIRFDAVYAELTEAVKNSFNQLPVIAAPTYNGNPTYMQFVLRVPVPMTLDGSFQVYNGKEQEKIEAISGSNALDSIAFAKANKEYPDIKSNQYQGHQLKSNGLIPLSNQRYHRYDAAMNRIGNNAHTAVKPYTFPYVDQYFDLEAERA</sequence>
<keyword evidence="1" id="KW-0732">Signal</keyword>
<keyword evidence="3" id="KW-1185">Reference proteome</keyword>